<feature type="non-terminal residue" evidence="1">
    <location>
        <position position="204"/>
    </location>
</feature>
<proteinExistence type="predicted"/>
<dbReference type="Proteomes" id="UP000317165">
    <property type="component" value="Unassembled WGS sequence"/>
</dbReference>
<evidence type="ECO:0000313" key="2">
    <source>
        <dbReference type="Proteomes" id="UP000317165"/>
    </source>
</evidence>
<dbReference type="PANTHER" id="PTHR35586:SF1">
    <property type="entry name" value="SLL1691 PROTEIN"/>
    <property type="match status" value="1"/>
</dbReference>
<dbReference type="EMBL" id="SFAC01000225">
    <property type="protein sequence ID" value="TRV58331.1"/>
    <property type="molecule type" value="Genomic_DNA"/>
</dbReference>
<keyword evidence="1" id="KW-0282">Flagellum</keyword>
<keyword evidence="1" id="KW-0966">Cell projection</keyword>
<comment type="caution">
    <text evidence="1">The sequence shown here is derived from an EMBL/GenBank/DDBJ whole genome shotgun (WGS) entry which is preliminary data.</text>
</comment>
<reference evidence="1 2" key="1">
    <citation type="submission" date="2019-01" db="EMBL/GenBank/DDBJ databases">
        <title>Coherence of Microcystis species and biogeography revealed through population genomics.</title>
        <authorList>
            <person name="Perez-Carrascal O.M."/>
            <person name="Terrat Y."/>
            <person name="Giani A."/>
            <person name="Fortin N."/>
            <person name="Tromas N."/>
            <person name="Shapiro B.J."/>
        </authorList>
    </citation>
    <scope>NUCLEOTIDE SEQUENCE [LARGE SCALE GENOMIC DNA]</scope>
    <source>
        <strain evidence="1">Mp_MB_F_20051200_S9</strain>
    </source>
</reference>
<gene>
    <name evidence="1" type="ORF">EWV53_18950</name>
</gene>
<organism evidence="1 2">
    <name type="scientific">Microcystis panniformis Mp_MB_F_20051200_S9</name>
    <dbReference type="NCBI Taxonomy" id="2486223"/>
    <lineage>
        <taxon>Bacteria</taxon>
        <taxon>Bacillati</taxon>
        <taxon>Cyanobacteriota</taxon>
        <taxon>Cyanophyceae</taxon>
        <taxon>Oscillatoriophycideae</taxon>
        <taxon>Chroococcales</taxon>
        <taxon>Microcystaceae</taxon>
        <taxon>Microcystis</taxon>
    </lineage>
</organism>
<name>A0A552PN47_9CHRO</name>
<protein>
    <submittedName>
        <fullName evidence="1">Flagellar assembly protein H</fullName>
    </submittedName>
</protein>
<dbReference type="PANTHER" id="PTHR35586">
    <property type="entry name" value="SLL1691 PROTEIN"/>
    <property type="match status" value="1"/>
</dbReference>
<evidence type="ECO:0000313" key="1">
    <source>
        <dbReference type="EMBL" id="TRV58331.1"/>
    </source>
</evidence>
<dbReference type="AlphaFoldDB" id="A0A552PN47"/>
<sequence>MTNNIDHDRLFKELISTFFLEFIELFFPQLMDYLDRDSITFLDKEVFTDVTEGERYESDLVAQVRFRGKESFFLIHVEAQESSRKWFNRRMFTYFARFHEKFVLPIYPIVIFSYSKPKREAISQYVVDFPDFKVLEFNYQVVQLNRLNWRDFLNQQNPVASALMAKMNIAEKERAKVKAECLRLLITLKLNPAKMQLISGFIDT</sequence>
<keyword evidence="1" id="KW-0969">Cilium</keyword>
<accession>A0A552PN47</accession>